<sequence>MGSNRSDSSGKQRLRWTQELRDRFEEAVNLLGGADRATPKGILKTMNFPGLNIYHVKSHLQKYRISKFIPETSDKGRFERRKVSELLPNFSTTAAAQINEALQMQMEVQRRMSNQTEVQRHLKLRLEAQGRYLDSIAEEHRNHGGNGNKLHRPSSSLPSLCAESESNAKEYESDSEVDIAKELIEKTFDNEKVHFGSIAQNTKSCSFLPRAPQQHNLPNTTEREIRHVQPHKRLRAENYTIFSSRFELPPGNMEHNQQKVFESVLLTKDSPISSSTCETVFPWSIASGESSSVSSFCL</sequence>
<protein>
    <recommendedName>
        <fullName evidence="5">HTH myb-type domain-containing protein</fullName>
    </recommendedName>
</protein>
<keyword evidence="7" id="KW-1185">Reference proteome</keyword>
<feature type="domain" description="HTH myb-type" evidence="5">
    <location>
        <begin position="8"/>
        <end position="68"/>
    </location>
</feature>
<dbReference type="GO" id="GO:0003677">
    <property type="term" value="F:DNA binding"/>
    <property type="evidence" value="ECO:0007669"/>
    <property type="project" value="InterPro"/>
</dbReference>
<evidence type="ECO:0000256" key="2">
    <source>
        <dbReference type="ARBA" id="ARBA00023163"/>
    </source>
</evidence>
<keyword evidence="1" id="KW-0805">Transcription regulation</keyword>
<dbReference type="InterPro" id="IPR017930">
    <property type="entry name" value="Myb_dom"/>
</dbReference>
<comment type="caution">
    <text evidence="6">The sequence shown here is derived from an EMBL/GenBank/DDBJ whole genome shotgun (WGS) entry which is preliminary data.</text>
</comment>
<dbReference type="PANTHER" id="PTHR31499:SF79">
    <property type="entry name" value="HTH MYB-TYPE DOMAIN-CONTAINING PROTEIN"/>
    <property type="match status" value="1"/>
</dbReference>
<dbReference type="InterPro" id="IPR001005">
    <property type="entry name" value="SANT/Myb"/>
</dbReference>
<dbReference type="SUPFAM" id="SSF46689">
    <property type="entry name" value="Homeodomain-like"/>
    <property type="match status" value="1"/>
</dbReference>
<evidence type="ECO:0000256" key="3">
    <source>
        <dbReference type="ARBA" id="ARBA00023242"/>
    </source>
</evidence>
<dbReference type="PANTHER" id="PTHR31499">
    <property type="entry name" value="MYB FAMILY TRANSCRIPTION FACTOR PHL11"/>
    <property type="match status" value="1"/>
</dbReference>
<evidence type="ECO:0000313" key="7">
    <source>
        <dbReference type="Proteomes" id="UP000631114"/>
    </source>
</evidence>
<keyword evidence="3" id="KW-0539">Nucleus</keyword>
<dbReference type="Pfam" id="PF00249">
    <property type="entry name" value="Myb_DNA-binding"/>
    <property type="match status" value="1"/>
</dbReference>
<dbReference type="Gene3D" id="1.10.10.60">
    <property type="entry name" value="Homeodomain-like"/>
    <property type="match status" value="1"/>
</dbReference>
<evidence type="ECO:0000256" key="4">
    <source>
        <dbReference type="SAM" id="MobiDB-lite"/>
    </source>
</evidence>
<dbReference type="NCBIfam" id="TIGR01557">
    <property type="entry name" value="myb_SHAQKYF"/>
    <property type="match status" value="1"/>
</dbReference>
<feature type="region of interest" description="Disordered" evidence="4">
    <location>
        <begin position="139"/>
        <end position="173"/>
    </location>
</feature>
<dbReference type="OrthoDB" id="551907at2759"/>
<proteinExistence type="predicted"/>
<evidence type="ECO:0000259" key="5">
    <source>
        <dbReference type="PROSITE" id="PS51294"/>
    </source>
</evidence>
<dbReference type="AlphaFoldDB" id="A0A835H358"/>
<dbReference type="Proteomes" id="UP000631114">
    <property type="component" value="Unassembled WGS sequence"/>
</dbReference>
<accession>A0A835H358</accession>
<evidence type="ECO:0000313" key="6">
    <source>
        <dbReference type="EMBL" id="KAF9591364.1"/>
    </source>
</evidence>
<dbReference type="Pfam" id="PF14379">
    <property type="entry name" value="Myb_CC_LHEQLE"/>
    <property type="match status" value="1"/>
</dbReference>
<dbReference type="InterPro" id="IPR025756">
    <property type="entry name" value="Myb_CC_LHEQLE"/>
</dbReference>
<dbReference type="GO" id="GO:0003700">
    <property type="term" value="F:DNA-binding transcription factor activity"/>
    <property type="evidence" value="ECO:0007669"/>
    <property type="project" value="InterPro"/>
</dbReference>
<dbReference type="InterPro" id="IPR006447">
    <property type="entry name" value="Myb_dom_plants"/>
</dbReference>
<gene>
    <name evidence="6" type="ORF">IFM89_003987</name>
</gene>
<dbReference type="PROSITE" id="PS51294">
    <property type="entry name" value="HTH_MYB"/>
    <property type="match status" value="1"/>
</dbReference>
<evidence type="ECO:0000256" key="1">
    <source>
        <dbReference type="ARBA" id="ARBA00023015"/>
    </source>
</evidence>
<dbReference type="InterPro" id="IPR046955">
    <property type="entry name" value="PHR1-like"/>
</dbReference>
<name>A0A835H358_9MAGN</name>
<organism evidence="6 7">
    <name type="scientific">Coptis chinensis</name>
    <dbReference type="NCBI Taxonomy" id="261450"/>
    <lineage>
        <taxon>Eukaryota</taxon>
        <taxon>Viridiplantae</taxon>
        <taxon>Streptophyta</taxon>
        <taxon>Embryophyta</taxon>
        <taxon>Tracheophyta</taxon>
        <taxon>Spermatophyta</taxon>
        <taxon>Magnoliopsida</taxon>
        <taxon>Ranunculales</taxon>
        <taxon>Ranunculaceae</taxon>
        <taxon>Coptidoideae</taxon>
        <taxon>Coptis</taxon>
    </lineage>
</organism>
<dbReference type="InterPro" id="IPR009057">
    <property type="entry name" value="Homeodomain-like_sf"/>
</dbReference>
<dbReference type="EMBL" id="JADFTS010000008">
    <property type="protein sequence ID" value="KAF9591364.1"/>
    <property type="molecule type" value="Genomic_DNA"/>
</dbReference>
<reference evidence="6 7" key="1">
    <citation type="submission" date="2020-10" db="EMBL/GenBank/DDBJ databases">
        <title>The Coptis chinensis genome and diversification of protoberbering-type alkaloids.</title>
        <authorList>
            <person name="Wang B."/>
            <person name="Shu S."/>
            <person name="Song C."/>
            <person name="Liu Y."/>
        </authorList>
    </citation>
    <scope>NUCLEOTIDE SEQUENCE [LARGE SCALE GENOMIC DNA]</scope>
    <source>
        <strain evidence="6">HL-2020</strain>
        <tissue evidence="6">Leaf</tissue>
    </source>
</reference>
<keyword evidence="2" id="KW-0804">Transcription</keyword>